<dbReference type="GO" id="GO:0005829">
    <property type="term" value="C:cytosol"/>
    <property type="evidence" value="ECO:0007669"/>
    <property type="project" value="TreeGrafter"/>
</dbReference>
<dbReference type="Proteomes" id="UP000038045">
    <property type="component" value="Unplaced"/>
</dbReference>
<dbReference type="InterPro" id="IPR014729">
    <property type="entry name" value="Rossmann-like_a/b/a_fold"/>
</dbReference>
<dbReference type="GO" id="GO:0000049">
    <property type="term" value="F:tRNA binding"/>
    <property type="evidence" value="ECO:0007669"/>
    <property type="project" value="InterPro"/>
</dbReference>
<name>A0A0N4ZL80_PARTI</name>
<reference evidence="4" key="1">
    <citation type="submission" date="2017-02" db="UniProtKB">
        <authorList>
            <consortium name="WormBaseParasite"/>
        </authorList>
    </citation>
    <scope>IDENTIFICATION</scope>
</reference>
<keyword evidence="3" id="KW-1185">Reference proteome</keyword>
<evidence type="ECO:0000256" key="2">
    <source>
        <dbReference type="ARBA" id="ARBA00022694"/>
    </source>
</evidence>
<accession>A0A0N4ZL80</accession>
<dbReference type="PANTHER" id="PTHR20882">
    <property type="entry name" value="CYTOPLASMIC TRNA 2-THIOLATION PROTEIN 2"/>
    <property type="match status" value="1"/>
</dbReference>
<evidence type="ECO:0000313" key="3">
    <source>
        <dbReference type="Proteomes" id="UP000038045"/>
    </source>
</evidence>
<evidence type="ECO:0000313" key="4">
    <source>
        <dbReference type="WBParaSite" id="PTRK_0000903600.1"/>
    </source>
</evidence>
<sequence>MSTNGIILPKKCVKCSEDGPYFGFDARRASYCKDHFIMMVKQKFFFSLGKNRVFKGGNNKRNPLIIYNGDSTSSFLIGIIGEARARGPYKRLDVDPTIIAVTEKEDVNDIKEFVRKTKESLQSCGCPLHYIHLASIFDEEIHFNNEDVKGVNNITKLIEFYNLFKTPSAKVEINRLLWDLLYFKIGKELKADKVILPLCADDLARTTCNALCFGRGASIAHLTEIVDKRYTEVSLIRPLHGISQKEINLMLQFEIYNIWKVYENSNGHSSNSIQRCNEQFLNSLLQAGFPATIPTLLSISGKVRPNIGNNTLNPISGEIKPSIENNILVCKLCNIKYDSRDETQVMCQACFDFVDTEMESTENGHDILRKVISL</sequence>
<dbReference type="GO" id="GO:0002143">
    <property type="term" value="P:tRNA wobble position uridine thiolation"/>
    <property type="evidence" value="ECO:0007669"/>
    <property type="project" value="TreeGrafter"/>
</dbReference>
<dbReference type="WBParaSite" id="PTRK_0000903600.1">
    <property type="protein sequence ID" value="PTRK_0000903600.1"/>
    <property type="gene ID" value="PTRK_0000903600"/>
</dbReference>
<organism evidence="3 4">
    <name type="scientific">Parastrongyloides trichosuri</name>
    <name type="common">Possum-specific nematode worm</name>
    <dbReference type="NCBI Taxonomy" id="131310"/>
    <lineage>
        <taxon>Eukaryota</taxon>
        <taxon>Metazoa</taxon>
        <taxon>Ecdysozoa</taxon>
        <taxon>Nematoda</taxon>
        <taxon>Chromadorea</taxon>
        <taxon>Rhabditida</taxon>
        <taxon>Tylenchina</taxon>
        <taxon>Panagrolaimomorpha</taxon>
        <taxon>Strongyloidoidea</taxon>
        <taxon>Strongyloididae</taxon>
        <taxon>Parastrongyloides</taxon>
    </lineage>
</organism>
<dbReference type="InterPro" id="IPR019407">
    <property type="entry name" value="CTU2"/>
</dbReference>
<proteinExistence type="predicted"/>
<keyword evidence="1" id="KW-0963">Cytoplasm</keyword>
<dbReference type="GO" id="GO:0016783">
    <property type="term" value="F:sulfurtransferase activity"/>
    <property type="evidence" value="ECO:0007669"/>
    <property type="project" value="TreeGrafter"/>
</dbReference>
<dbReference type="Gene3D" id="3.40.50.620">
    <property type="entry name" value="HUPs"/>
    <property type="match status" value="1"/>
</dbReference>
<dbReference type="SUPFAM" id="SSF52402">
    <property type="entry name" value="Adenine nucleotide alpha hydrolases-like"/>
    <property type="match status" value="1"/>
</dbReference>
<protein>
    <submittedName>
        <fullName evidence="4">Cytoplasmic tRNA 2-thiolation protein 2</fullName>
    </submittedName>
</protein>
<dbReference type="PANTHER" id="PTHR20882:SF14">
    <property type="entry name" value="CYTOPLASMIC TRNA 2-THIOLATION PROTEIN 2"/>
    <property type="match status" value="1"/>
</dbReference>
<dbReference type="STRING" id="131310.A0A0N4ZL80"/>
<keyword evidence="2" id="KW-0819">tRNA processing</keyword>
<dbReference type="AlphaFoldDB" id="A0A0N4ZL80"/>
<evidence type="ECO:0000256" key="1">
    <source>
        <dbReference type="ARBA" id="ARBA00022490"/>
    </source>
</evidence>